<reference evidence="1 2" key="1">
    <citation type="journal article" date="2019" name="Int. J. Syst. Evol. Microbiol.">
        <title>The Global Catalogue of Microorganisms (GCM) 10K type strain sequencing project: providing services to taxonomists for standard genome sequencing and annotation.</title>
        <authorList>
            <consortium name="The Broad Institute Genomics Platform"/>
            <consortium name="The Broad Institute Genome Sequencing Center for Infectious Disease"/>
            <person name="Wu L."/>
            <person name="Ma J."/>
        </authorList>
    </citation>
    <scope>NUCLEOTIDE SEQUENCE [LARGE SCALE GENOMIC DNA]</scope>
    <source>
        <strain evidence="1 2">CGMCC 1.12720</strain>
    </source>
</reference>
<comment type="caution">
    <text evidence="1">The sequence shown here is derived from an EMBL/GenBank/DDBJ whole genome shotgun (WGS) entry which is preliminary data.</text>
</comment>
<sequence length="483" mass="53020">MLTLGSCEDDLDQTPLSNGSVPAFFKTAVDFEQAMNAVYSQLRGYPDRVLILSDLRSDNFYGVSSQGVRDWDAINNFNTTLSVSPYMSDTWASDFGAIFRANTMLDQLKANGSVVSEGLRLRYEGEARFLRAFHYFDLVRMFGRVPVIDKALLPQEVAKIPRGSVEEVYNLIIGDLEYAKDNLPLNYTGANVGRVTSGAAKGLLALVYLTRSGPTYGIDGPGLASNENNKALALLNEVIDSKRYSLVSSYANVFSYTNENNSEVLFDVQYIVGNGATHPGVMVPDNYFTSLQIPFGSRGIEIKPVSNDFLSILAANDDRRAASVQTGYLVANVAENRTVLKKYISAAGRGTGNTDWPINFIVMRYADILLMKAEAILRGGGGTQADALKAVNEVRTRAKQPALTSLTMAQLLDERRREFLGEGLRWHDLVRSGTVLTTMNAWIAKEDASGKMRRNIGANDIIYAVPLNELSATPGLYDQNPGY</sequence>
<evidence type="ECO:0000313" key="1">
    <source>
        <dbReference type="EMBL" id="GGF65598.1"/>
    </source>
</evidence>
<accession>A0ACB5PRN3</accession>
<proteinExistence type="predicted"/>
<keyword evidence="2" id="KW-1185">Reference proteome</keyword>
<dbReference type="Proteomes" id="UP000605392">
    <property type="component" value="Unassembled WGS sequence"/>
</dbReference>
<evidence type="ECO:0000313" key="2">
    <source>
        <dbReference type="Proteomes" id="UP000605392"/>
    </source>
</evidence>
<protein>
    <submittedName>
        <fullName evidence="1">Membrane protein</fullName>
    </submittedName>
</protein>
<dbReference type="EMBL" id="BMFN01000002">
    <property type="protein sequence ID" value="GGF65598.1"/>
    <property type="molecule type" value="Genomic_DNA"/>
</dbReference>
<gene>
    <name evidence="1" type="ORF">GCM10011375_20670</name>
</gene>
<name>A0ACB5PRN3_9BACT</name>
<organism evidence="1 2">
    <name type="scientific">Hymenobacter qilianensis</name>
    <dbReference type="NCBI Taxonomy" id="1385715"/>
    <lineage>
        <taxon>Bacteria</taxon>
        <taxon>Pseudomonadati</taxon>
        <taxon>Bacteroidota</taxon>
        <taxon>Cytophagia</taxon>
        <taxon>Cytophagales</taxon>
        <taxon>Hymenobacteraceae</taxon>
        <taxon>Hymenobacter</taxon>
    </lineage>
</organism>